<organism evidence="1 2">
    <name type="scientific">Naganishia cerealis</name>
    <dbReference type="NCBI Taxonomy" id="610337"/>
    <lineage>
        <taxon>Eukaryota</taxon>
        <taxon>Fungi</taxon>
        <taxon>Dikarya</taxon>
        <taxon>Basidiomycota</taxon>
        <taxon>Agaricomycotina</taxon>
        <taxon>Tremellomycetes</taxon>
        <taxon>Filobasidiales</taxon>
        <taxon>Filobasidiaceae</taxon>
        <taxon>Naganishia</taxon>
    </lineage>
</organism>
<proteinExistence type="predicted"/>
<gene>
    <name evidence="1" type="ORF">QFC19_004042</name>
</gene>
<sequence length="128" mass="14099">MVNSSSTPEEHTSMTSTFTPSTYDKTQPPQEHAECEADNQSYHSAQGEDSKKDVTVLGSSMSELKPSPNYIEAVDAVTLAGDNKEKVATDANEEDDNGQEYLQGVQLWLVYLSMLLCIFLVSLDFTIL</sequence>
<protein>
    <submittedName>
        <fullName evidence="1">Uncharacterized protein</fullName>
    </submittedName>
</protein>
<accession>A0ACC2VYP9</accession>
<dbReference type="Proteomes" id="UP001241377">
    <property type="component" value="Unassembled WGS sequence"/>
</dbReference>
<evidence type="ECO:0000313" key="2">
    <source>
        <dbReference type="Proteomes" id="UP001241377"/>
    </source>
</evidence>
<reference evidence="1" key="1">
    <citation type="submission" date="2023-04" db="EMBL/GenBank/DDBJ databases">
        <title>Draft Genome sequencing of Naganishia species isolated from polar environments using Oxford Nanopore Technology.</title>
        <authorList>
            <person name="Leo P."/>
            <person name="Venkateswaran K."/>
        </authorList>
    </citation>
    <scope>NUCLEOTIDE SEQUENCE</scope>
    <source>
        <strain evidence="1">MNA-CCFEE 5261</strain>
    </source>
</reference>
<evidence type="ECO:0000313" key="1">
    <source>
        <dbReference type="EMBL" id="KAJ9104225.1"/>
    </source>
</evidence>
<dbReference type="EMBL" id="JASBWR010000041">
    <property type="protein sequence ID" value="KAJ9104225.1"/>
    <property type="molecule type" value="Genomic_DNA"/>
</dbReference>
<keyword evidence="2" id="KW-1185">Reference proteome</keyword>
<comment type="caution">
    <text evidence="1">The sequence shown here is derived from an EMBL/GenBank/DDBJ whole genome shotgun (WGS) entry which is preliminary data.</text>
</comment>
<name>A0ACC2VYP9_9TREE</name>